<dbReference type="CDD" id="cd02440">
    <property type="entry name" value="AdoMet_MTases"/>
    <property type="match status" value="1"/>
</dbReference>
<keyword evidence="2" id="KW-0808">Transferase</keyword>
<keyword evidence="3" id="KW-1185">Reference proteome</keyword>
<sequence length="243" mass="27532">MTNVYEIPVVADGYDDAYQWTTGDDFYFEYVSRADRVLDIGCGTGRTLKGAWERGWRGNGSGIDPASPMLEHARKATQFQWLQGFAPDFDWEDEFDLAFMTGHAFQQIQTDSDILATLRAVRRFLKPDGLFVFETLNPLVRGWERWPELTSRTVDETTGDEIVSSMDIRGVVDDRWVTIAHIEESPAWNEPQVILETLLYTAKDALDALFTEAGLTVSEQYGDWKRGPFTDDSGEIITVVKPA</sequence>
<reference evidence="3" key="1">
    <citation type="journal article" date="2019" name="Int. J. Syst. Evol. Microbiol.">
        <title>The Global Catalogue of Microorganisms (GCM) 10K type strain sequencing project: providing services to taxonomists for standard genome sequencing and annotation.</title>
        <authorList>
            <consortium name="The Broad Institute Genomics Platform"/>
            <consortium name="The Broad Institute Genome Sequencing Center for Infectious Disease"/>
            <person name="Wu L."/>
            <person name="Ma J."/>
        </authorList>
    </citation>
    <scope>NUCLEOTIDE SEQUENCE [LARGE SCALE GENOMIC DNA]</scope>
    <source>
        <strain evidence="3">IBRC-M 10908</strain>
    </source>
</reference>
<dbReference type="InterPro" id="IPR029063">
    <property type="entry name" value="SAM-dependent_MTases_sf"/>
</dbReference>
<dbReference type="GO" id="GO:0032259">
    <property type="term" value="P:methylation"/>
    <property type="evidence" value="ECO:0007669"/>
    <property type="project" value="UniProtKB-KW"/>
</dbReference>
<organism evidence="2 3">
    <name type="scientific">Salininema proteolyticum</name>
    <dbReference type="NCBI Taxonomy" id="1607685"/>
    <lineage>
        <taxon>Bacteria</taxon>
        <taxon>Bacillati</taxon>
        <taxon>Actinomycetota</taxon>
        <taxon>Actinomycetes</taxon>
        <taxon>Glycomycetales</taxon>
        <taxon>Glycomycetaceae</taxon>
        <taxon>Salininema</taxon>
    </lineage>
</organism>
<comment type="caution">
    <text evidence="2">The sequence shown here is derived from an EMBL/GenBank/DDBJ whole genome shotgun (WGS) entry which is preliminary data.</text>
</comment>
<feature type="domain" description="Methyltransferase" evidence="1">
    <location>
        <begin position="37"/>
        <end position="129"/>
    </location>
</feature>
<accession>A0ABV8U252</accession>
<dbReference type="Gene3D" id="3.40.50.150">
    <property type="entry name" value="Vaccinia Virus protein VP39"/>
    <property type="match status" value="1"/>
</dbReference>
<proteinExistence type="predicted"/>
<protein>
    <submittedName>
        <fullName evidence="2">Class I SAM-dependent methyltransferase</fullName>
        <ecNumber evidence="2">2.1.1.222</ecNumber>
        <ecNumber evidence="2">2.1.1.64</ecNumber>
    </submittedName>
</protein>
<name>A0ABV8U252_9ACTN</name>
<dbReference type="GO" id="GO:0061542">
    <property type="term" value="F:3-demethylubiquinol 3-O-methyltransferase activity"/>
    <property type="evidence" value="ECO:0007669"/>
    <property type="project" value="UniProtKB-EC"/>
</dbReference>
<dbReference type="EMBL" id="JBHSDK010000021">
    <property type="protein sequence ID" value="MFC4336723.1"/>
    <property type="molecule type" value="Genomic_DNA"/>
</dbReference>
<evidence type="ECO:0000313" key="3">
    <source>
        <dbReference type="Proteomes" id="UP001595823"/>
    </source>
</evidence>
<dbReference type="Proteomes" id="UP001595823">
    <property type="component" value="Unassembled WGS sequence"/>
</dbReference>
<dbReference type="InterPro" id="IPR041698">
    <property type="entry name" value="Methyltransf_25"/>
</dbReference>
<dbReference type="SUPFAM" id="SSF53335">
    <property type="entry name" value="S-adenosyl-L-methionine-dependent methyltransferases"/>
    <property type="match status" value="1"/>
</dbReference>
<dbReference type="GO" id="GO:0102208">
    <property type="term" value="F:2-polyprenyl-6-hydroxyphenol methylase activity"/>
    <property type="evidence" value="ECO:0007669"/>
    <property type="project" value="UniProtKB-EC"/>
</dbReference>
<keyword evidence="2" id="KW-0489">Methyltransferase</keyword>
<dbReference type="RefSeq" id="WP_380622917.1">
    <property type="nucleotide sequence ID" value="NZ_JBHSDK010000021.1"/>
</dbReference>
<evidence type="ECO:0000313" key="2">
    <source>
        <dbReference type="EMBL" id="MFC4336723.1"/>
    </source>
</evidence>
<dbReference type="EC" id="2.1.1.222" evidence="2"/>
<dbReference type="EC" id="2.1.1.64" evidence="2"/>
<dbReference type="Pfam" id="PF13649">
    <property type="entry name" value="Methyltransf_25"/>
    <property type="match status" value="1"/>
</dbReference>
<evidence type="ECO:0000259" key="1">
    <source>
        <dbReference type="Pfam" id="PF13649"/>
    </source>
</evidence>
<gene>
    <name evidence="2" type="ORF">ACFPET_16100</name>
</gene>